<accession>A0A367Z009</accession>
<dbReference type="EMBL" id="QOUI01000001">
    <property type="protein sequence ID" value="RCK71513.1"/>
    <property type="molecule type" value="Genomic_DNA"/>
</dbReference>
<evidence type="ECO:0000313" key="3">
    <source>
        <dbReference type="Proteomes" id="UP000252770"/>
    </source>
</evidence>
<keyword evidence="3" id="KW-1185">Reference proteome</keyword>
<dbReference type="CDD" id="cd08267">
    <property type="entry name" value="MDR1"/>
    <property type="match status" value="1"/>
</dbReference>
<dbReference type="InterPro" id="IPR052733">
    <property type="entry name" value="Chloroplast_QOR"/>
</dbReference>
<dbReference type="GO" id="GO:0016491">
    <property type="term" value="F:oxidoreductase activity"/>
    <property type="evidence" value="ECO:0007669"/>
    <property type="project" value="InterPro"/>
</dbReference>
<organism evidence="2 3">
    <name type="scientific">Desertihabitans brevis</name>
    <dbReference type="NCBI Taxonomy" id="2268447"/>
    <lineage>
        <taxon>Bacteria</taxon>
        <taxon>Bacillati</taxon>
        <taxon>Actinomycetota</taxon>
        <taxon>Actinomycetes</taxon>
        <taxon>Propionibacteriales</taxon>
        <taxon>Propionibacteriaceae</taxon>
        <taxon>Desertihabitans</taxon>
    </lineage>
</organism>
<comment type="caution">
    <text evidence="2">The sequence shown here is derived from an EMBL/GenBank/DDBJ whole genome shotgun (WGS) entry which is preliminary data.</text>
</comment>
<reference evidence="2 3" key="1">
    <citation type="submission" date="2018-07" db="EMBL/GenBank/DDBJ databases">
        <title>Desertimonas flava gen. nov. sp. nov.</title>
        <authorList>
            <person name="Liu S."/>
        </authorList>
    </citation>
    <scope>NUCLEOTIDE SEQUENCE [LARGE SCALE GENOMIC DNA]</scope>
    <source>
        <strain evidence="2 3">16Sb5-5</strain>
    </source>
</reference>
<dbReference type="InterPro" id="IPR013154">
    <property type="entry name" value="ADH-like_N"/>
</dbReference>
<dbReference type="PANTHER" id="PTHR44013:SF1">
    <property type="entry name" value="ZINC-TYPE ALCOHOL DEHYDROGENASE-LIKE PROTEIN C16A3.02C"/>
    <property type="match status" value="1"/>
</dbReference>
<proteinExistence type="predicted"/>
<dbReference type="PANTHER" id="PTHR44013">
    <property type="entry name" value="ZINC-TYPE ALCOHOL DEHYDROGENASE-LIKE PROTEIN C16A3.02C"/>
    <property type="match status" value="1"/>
</dbReference>
<dbReference type="SUPFAM" id="SSF51735">
    <property type="entry name" value="NAD(P)-binding Rossmann-fold domains"/>
    <property type="match status" value="1"/>
</dbReference>
<dbReference type="InterPro" id="IPR011032">
    <property type="entry name" value="GroES-like_sf"/>
</dbReference>
<dbReference type="Gene3D" id="3.90.180.10">
    <property type="entry name" value="Medium-chain alcohol dehydrogenases, catalytic domain"/>
    <property type="match status" value="1"/>
</dbReference>
<dbReference type="Gene3D" id="3.40.50.720">
    <property type="entry name" value="NAD(P)-binding Rossmann-like Domain"/>
    <property type="match status" value="1"/>
</dbReference>
<dbReference type="SUPFAM" id="SSF50129">
    <property type="entry name" value="GroES-like"/>
    <property type="match status" value="1"/>
</dbReference>
<dbReference type="InterPro" id="IPR036291">
    <property type="entry name" value="NAD(P)-bd_dom_sf"/>
</dbReference>
<dbReference type="SMART" id="SM00829">
    <property type="entry name" value="PKS_ER"/>
    <property type="match status" value="1"/>
</dbReference>
<sequence>MTMRTAVFRRFGPPEVLEVVEVPRPVPARGQVLIRVEATSVNGGEIAQRQGRLQRIARTRFPSFPGIDFAGEIVALGDGVTDVALGDRVWGTVDERGPVGSAAEYLVVERWRLARRPPHLTSTEAVTLLAGGATALVGLRNKVRLQAGEQLLVRGAAGGVGSIAVQIGVMLGARVTALAHPASADFVRSLGAEEVIDYRTPIEDLGRFDVIFDTRGTNLWRLRRRLAPGGRMVTIAFDLDRPWRSLGAIAASGIFGPRRIRFFLGHPTGALFGELREIAEARHLRPVVDSVYPLEQIADAHAALESGGVHGKVVVGIGQPRGDSGA</sequence>
<protein>
    <submittedName>
        <fullName evidence="2">NAD(P)-dependent alcohol dehydrogenase</fullName>
    </submittedName>
</protein>
<dbReference type="AlphaFoldDB" id="A0A367Z009"/>
<evidence type="ECO:0000259" key="1">
    <source>
        <dbReference type="SMART" id="SM00829"/>
    </source>
</evidence>
<dbReference type="Pfam" id="PF13602">
    <property type="entry name" value="ADH_zinc_N_2"/>
    <property type="match status" value="1"/>
</dbReference>
<name>A0A367Z009_9ACTN</name>
<dbReference type="Proteomes" id="UP000252770">
    <property type="component" value="Unassembled WGS sequence"/>
</dbReference>
<feature type="domain" description="Enoyl reductase (ER)" evidence="1">
    <location>
        <begin position="12"/>
        <end position="315"/>
    </location>
</feature>
<evidence type="ECO:0000313" key="2">
    <source>
        <dbReference type="EMBL" id="RCK71513.1"/>
    </source>
</evidence>
<dbReference type="InterPro" id="IPR020843">
    <property type="entry name" value="ER"/>
</dbReference>
<dbReference type="Pfam" id="PF08240">
    <property type="entry name" value="ADH_N"/>
    <property type="match status" value="1"/>
</dbReference>
<gene>
    <name evidence="2" type="ORF">DT076_01855</name>
</gene>